<reference evidence="3" key="1">
    <citation type="submission" date="2020-06" db="EMBL/GenBank/DDBJ databases">
        <authorList>
            <consortium name="Plant Systems Biology data submission"/>
        </authorList>
    </citation>
    <scope>NUCLEOTIDE SEQUENCE</scope>
    <source>
        <strain evidence="3">D6</strain>
    </source>
</reference>
<dbReference type="OrthoDB" id="445677at2759"/>
<dbReference type="InterPro" id="IPR011421">
    <property type="entry name" value="BCNT-C"/>
</dbReference>
<dbReference type="Proteomes" id="UP001153069">
    <property type="component" value="Unassembled WGS sequence"/>
</dbReference>
<dbReference type="EMBL" id="CAICTM010000812">
    <property type="protein sequence ID" value="CAB9516880.1"/>
    <property type="molecule type" value="Genomic_DNA"/>
</dbReference>
<evidence type="ECO:0000259" key="2">
    <source>
        <dbReference type="PROSITE" id="PS51279"/>
    </source>
</evidence>
<protein>
    <submittedName>
        <fullName evidence="3">Bucentaur or craniofacial development</fullName>
    </submittedName>
</protein>
<gene>
    <name evidence="3" type="ORF">SEMRO_813_G206160.1</name>
</gene>
<feature type="region of interest" description="Disordered" evidence="1">
    <location>
        <begin position="114"/>
        <end position="155"/>
    </location>
</feature>
<feature type="compositionally biased region" description="Acidic residues" evidence="1">
    <location>
        <begin position="23"/>
        <end position="52"/>
    </location>
</feature>
<keyword evidence="4" id="KW-1185">Reference proteome</keyword>
<dbReference type="PANTHER" id="PTHR48407">
    <property type="entry name" value="CRANIOFACIAL DEVELOPMENT PROTEIN 1"/>
    <property type="match status" value="1"/>
</dbReference>
<dbReference type="PANTHER" id="PTHR48407:SF1">
    <property type="entry name" value="CRANIOFACIAL DEVELOPMENT PROTEIN 1"/>
    <property type="match status" value="1"/>
</dbReference>
<evidence type="ECO:0000256" key="1">
    <source>
        <dbReference type="SAM" id="MobiDB-lite"/>
    </source>
</evidence>
<sequence>MTEPTASTTNDDEKKNDKNAVENSEEEDDEDYNPEQEKEEEDGDEEPMMAEVVEEETTLLAPAQKRAVDQAFQDLFGYAWGTSFQLPRRRGKMDQKTQLLVQALGPMRAARILQTGASIRPSNNKRRRPAALQQQQQPKWTASTTSSTASQQQQQQSTQYETKLFAGQKIQVAVQPGGQTTTVTKKPSGGIDSVLQQIAGHSKISTVAKTSADWDSFKTETGLEAELEKKAQGKDAFLVKQDFLGRVDGRKFELEKEERDRERSKRGT</sequence>
<feature type="region of interest" description="Disordered" evidence="1">
    <location>
        <begin position="1"/>
        <end position="52"/>
    </location>
</feature>
<dbReference type="InterPro" id="IPR027124">
    <property type="entry name" value="Swc5/CFDP1/2"/>
</dbReference>
<feature type="compositionally biased region" description="Low complexity" evidence="1">
    <location>
        <begin position="133"/>
        <end position="155"/>
    </location>
</feature>
<organism evidence="3 4">
    <name type="scientific">Seminavis robusta</name>
    <dbReference type="NCBI Taxonomy" id="568900"/>
    <lineage>
        <taxon>Eukaryota</taxon>
        <taxon>Sar</taxon>
        <taxon>Stramenopiles</taxon>
        <taxon>Ochrophyta</taxon>
        <taxon>Bacillariophyta</taxon>
        <taxon>Bacillariophyceae</taxon>
        <taxon>Bacillariophycidae</taxon>
        <taxon>Naviculales</taxon>
        <taxon>Naviculaceae</taxon>
        <taxon>Seminavis</taxon>
    </lineage>
</organism>
<evidence type="ECO:0000313" key="3">
    <source>
        <dbReference type="EMBL" id="CAB9516880.1"/>
    </source>
</evidence>
<accession>A0A9N8HLI9</accession>
<feature type="domain" description="BCNT-C" evidence="2">
    <location>
        <begin position="185"/>
        <end position="265"/>
    </location>
</feature>
<evidence type="ECO:0000313" key="4">
    <source>
        <dbReference type="Proteomes" id="UP001153069"/>
    </source>
</evidence>
<feature type="compositionally biased region" description="Basic and acidic residues" evidence="1">
    <location>
        <begin position="11"/>
        <end position="20"/>
    </location>
</feature>
<comment type="caution">
    <text evidence="3">The sequence shown here is derived from an EMBL/GenBank/DDBJ whole genome shotgun (WGS) entry which is preliminary data.</text>
</comment>
<name>A0A9N8HLI9_9STRA</name>
<proteinExistence type="predicted"/>
<dbReference type="Pfam" id="PF07572">
    <property type="entry name" value="BCNT"/>
    <property type="match status" value="1"/>
</dbReference>
<dbReference type="AlphaFoldDB" id="A0A9N8HLI9"/>
<dbReference type="PROSITE" id="PS51279">
    <property type="entry name" value="BCNT_C"/>
    <property type="match status" value="1"/>
</dbReference>